<dbReference type="InterPro" id="IPR050807">
    <property type="entry name" value="TransReg_Diox_bact_type"/>
</dbReference>
<dbReference type="GO" id="GO:0003700">
    <property type="term" value="F:DNA-binding transcription factor activity"/>
    <property type="evidence" value="ECO:0007669"/>
    <property type="project" value="TreeGrafter"/>
</dbReference>
<dbReference type="InterPro" id="IPR010982">
    <property type="entry name" value="Lambda_DNA-bd_dom_sf"/>
</dbReference>
<dbReference type="SUPFAM" id="SSF47413">
    <property type="entry name" value="lambda repressor-like DNA-binding domains"/>
    <property type="match status" value="1"/>
</dbReference>
<sequence>MNNNYIGENIKIYRERQNLTQQQLADKIGKTWEMISRYERGVSSPLNQLESLAKALNTTPSDLLNDITDGSIKMNFSRVPLFTTIPNNFVFNKSNTYLFYNAPDWVLSVDPEAFALDMVVIDGSKGIMYVSPNSEINLNDMVLIREDNGLKIESVKTFKGINILGKLLAQEMRY</sequence>
<dbReference type="EMBL" id="LBRE01000024">
    <property type="protein sequence ID" value="KKP91944.1"/>
    <property type="molecule type" value="Genomic_DNA"/>
</dbReference>
<dbReference type="Gene3D" id="1.10.260.40">
    <property type="entry name" value="lambda repressor-like DNA-binding domains"/>
    <property type="match status" value="1"/>
</dbReference>
<name>A0A0G0DCH3_9BACT</name>
<dbReference type="Pfam" id="PF01381">
    <property type="entry name" value="HTH_3"/>
    <property type="match status" value="1"/>
</dbReference>
<dbReference type="GO" id="GO:0003677">
    <property type="term" value="F:DNA binding"/>
    <property type="evidence" value="ECO:0007669"/>
    <property type="project" value="UniProtKB-KW"/>
</dbReference>
<proteinExistence type="predicted"/>
<dbReference type="CDD" id="cd00093">
    <property type="entry name" value="HTH_XRE"/>
    <property type="match status" value="1"/>
</dbReference>
<evidence type="ECO:0000256" key="1">
    <source>
        <dbReference type="ARBA" id="ARBA00023125"/>
    </source>
</evidence>
<keyword evidence="1 3" id="KW-0238">DNA-binding</keyword>
<protein>
    <submittedName>
        <fullName evidence="3">DNA-binding helix-turn-helix protein</fullName>
    </submittedName>
</protein>
<evidence type="ECO:0000313" key="4">
    <source>
        <dbReference type="Proteomes" id="UP000034140"/>
    </source>
</evidence>
<dbReference type="AlphaFoldDB" id="A0A0G0DCH3"/>
<feature type="domain" description="HTH cro/C1-type" evidence="2">
    <location>
        <begin position="10"/>
        <end position="63"/>
    </location>
</feature>
<comment type="caution">
    <text evidence="3">The sequence shown here is derived from an EMBL/GenBank/DDBJ whole genome shotgun (WGS) entry which is preliminary data.</text>
</comment>
<accession>A0A0G0DCH3</accession>
<dbReference type="SMART" id="SM00530">
    <property type="entry name" value="HTH_XRE"/>
    <property type="match status" value="1"/>
</dbReference>
<dbReference type="Proteomes" id="UP000034140">
    <property type="component" value="Unassembled WGS sequence"/>
</dbReference>
<dbReference type="PANTHER" id="PTHR46797:SF1">
    <property type="entry name" value="METHYLPHOSPHONATE SYNTHASE"/>
    <property type="match status" value="1"/>
</dbReference>
<evidence type="ECO:0000259" key="2">
    <source>
        <dbReference type="PROSITE" id="PS50943"/>
    </source>
</evidence>
<reference evidence="3 4" key="1">
    <citation type="journal article" date="2015" name="Nature">
        <title>rRNA introns, odd ribosomes, and small enigmatic genomes across a large radiation of phyla.</title>
        <authorList>
            <person name="Brown C.T."/>
            <person name="Hug L.A."/>
            <person name="Thomas B.C."/>
            <person name="Sharon I."/>
            <person name="Castelle C.J."/>
            <person name="Singh A."/>
            <person name="Wilkins M.J."/>
            <person name="Williams K.H."/>
            <person name="Banfield J.F."/>
        </authorList>
    </citation>
    <scope>NUCLEOTIDE SEQUENCE [LARGE SCALE GENOMIC DNA]</scope>
</reference>
<evidence type="ECO:0000313" key="3">
    <source>
        <dbReference type="EMBL" id="KKP91944.1"/>
    </source>
</evidence>
<dbReference type="PANTHER" id="PTHR46797">
    <property type="entry name" value="HTH-TYPE TRANSCRIPTIONAL REGULATOR"/>
    <property type="match status" value="1"/>
</dbReference>
<dbReference type="PROSITE" id="PS50943">
    <property type="entry name" value="HTH_CROC1"/>
    <property type="match status" value="1"/>
</dbReference>
<gene>
    <name evidence="3" type="ORF">UR96_C0024G0003</name>
</gene>
<organism evidence="3 4">
    <name type="scientific">candidate division WS6 bacterium GW2011_GWC1_36_11</name>
    <dbReference type="NCBI Taxonomy" id="1619090"/>
    <lineage>
        <taxon>Bacteria</taxon>
        <taxon>Candidatus Dojkabacteria</taxon>
    </lineage>
</organism>
<dbReference type="InterPro" id="IPR001387">
    <property type="entry name" value="Cro/C1-type_HTH"/>
</dbReference>
<dbReference type="GO" id="GO:0005829">
    <property type="term" value="C:cytosol"/>
    <property type="evidence" value="ECO:0007669"/>
    <property type="project" value="TreeGrafter"/>
</dbReference>